<dbReference type="PROSITE" id="PS50297">
    <property type="entry name" value="ANK_REP_REGION"/>
    <property type="match status" value="2"/>
</dbReference>
<organism evidence="6 7">
    <name type="scientific">Effrenium voratum</name>
    <dbReference type="NCBI Taxonomy" id="2562239"/>
    <lineage>
        <taxon>Eukaryota</taxon>
        <taxon>Sar</taxon>
        <taxon>Alveolata</taxon>
        <taxon>Dinophyceae</taxon>
        <taxon>Suessiales</taxon>
        <taxon>Symbiodiniaceae</taxon>
        <taxon>Effrenium</taxon>
    </lineage>
</organism>
<keyword evidence="2 3" id="KW-0040">ANK repeat</keyword>
<dbReference type="InterPro" id="IPR001623">
    <property type="entry name" value="DnaJ_domain"/>
</dbReference>
<dbReference type="CDD" id="cd06257">
    <property type="entry name" value="DnaJ"/>
    <property type="match status" value="1"/>
</dbReference>
<name>A0AA36J0C7_9DINO</name>
<feature type="domain" description="J" evidence="5">
    <location>
        <begin position="697"/>
        <end position="771"/>
    </location>
</feature>
<dbReference type="PROSITE" id="PS50088">
    <property type="entry name" value="ANK_REPEAT"/>
    <property type="match status" value="3"/>
</dbReference>
<comment type="caution">
    <text evidence="6">The sequence shown here is derived from an EMBL/GenBank/DDBJ whole genome shotgun (WGS) entry which is preliminary data.</text>
</comment>
<dbReference type="SUPFAM" id="SSF46565">
    <property type="entry name" value="Chaperone J-domain"/>
    <property type="match status" value="1"/>
</dbReference>
<sequence>MEVLGVLRAAIAGLRHEEAERLLEGPEAEALLNADDDGQTLLHQCADSLGGADDIHGRGHLMVSLLLRKGANPCSLNSLGESPLTLAARATACAFATAHEELPRDRLLPVRRLLEARADPDAADDLTGETPLMEAACGGDSELCQLLLESNADPTRLSAAGKLARDFVPPDDPCREALLVLLAPRPSQPSVPEEQQKLQLRQAVLGSQPARARQLIRGLPEISAAWSIQDEDGMSLLHLAVLTQPSDRVFATVALLLQYRAEVDARNLLGETPLMLACRAAMERPEGQTGPWLRPVRKLLEARADPDAVDFSGEPPLIEAACCGDLELCQLLLEAGADAGPQSTVGITALGFAEGEGHREVAELLMRRLDVSPAKEPQINGWRGVQDCKEFSTLLKASLFKEGEEEVGHTGQSIVEEHQEAKQVLQTEAKVEAEHEEERHGAEARQKAEERPRMDASPAERQAAEAIWKESVEGEASAKAKVQETSDESVEADPGRSEEEAHGLPKGSEGVELVPAGHSGPILQKEVPRARAQEATPRLAPKPPPAPVPAPVAPATQPAHPKLVHNAPKVPHGWGFGPYTGYRAPMAKQAPEATRLNSPYAYSKPVASARPQTKATAKARNVKPKPPEPESDEETDCGPRVRKAMDQFPGYSGEMPPVEAETTWSDQDLYNYFFSSGFIKPKKKTGKPKPTPQQMEQYYHVLNLRPGAKAAAVKKSFRQLALRFHPDKNQDSPEATMKFQEITEAYEAICRALECKGMADTQKKKWMDEIRSHHFETMGSHCLLVLPGNRHSGFLWWCRISSIHSMSNMHMSDSIWMLCPECSQDCAGAATVRVYDAGRPRWRRACHVISSGFSTNTSSLWADSRFPFNEQCRDLCRADLFEAKARA</sequence>
<dbReference type="SMART" id="SM00248">
    <property type="entry name" value="ANK"/>
    <property type="match status" value="7"/>
</dbReference>
<dbReference type="EMBL" id="CAUJNA010003220">
    <property type="protein sequence ID" value="CAJ1396159.1"/>
    <property type="molecule type" value="Genomic_DNA"/>
</dbReference>
<dbReference type="PANTHER" id="PTHR24189">
    <property type="entry name" value="MYOTROPHIN"/>
    <property type="match status" value="1"/>
</dbReference>
<feature type="compositionally biased region" description="Pro residues" evidence="4">
    <location>
        <begin position="540"/>
        <end position="552"/>
    </location>
</feature>
<evidence type="ECO:0000256" key="3">
    <source>
        <dbReference type="PROSITE-ProRule" id="PRU00023"/>
    </source>
</evidence>
<evidence type="ECO:0000256" key="4">
    <source>
        <dbReference type="SAM" id="MobiDB-lite"/>
    </source>
</evidence>
<feature type="compositionally biased region" description="Basic and acidic residues" evidence="4">
    <location>
        <begin position="429"/>
        <end position="454"/>
    </location>
</feature>
<dbReference type="SUPFAM" id="SSF48403">
    <property type="entry name" value="Ankyrin repeat"/>
    <property type="match status" value="1"/>
</dbReference>
<dbReference type="Gene3D" id="1.10.287.110">
    <property type="entry name" value="DnaJ domain"/>
    <property type="match status" value="1"/>
</dbReference>
<dbReference type="Pfam" id="PF00226">
    <property type="entry name" value="DnaJ"/>
    <property type="match status" value="1"/>
</dbReference>
<dbReference type="Gene3D" id="1.25.40.20">
    <property type="entry name" value="Ankyrin repeat-containing domain"/>
    <property type="match status" value="2"/>
</dbReference>
<accession>A0AA36J0C7</accession>
<dbReference type="InterPro" id="IPR050745">
    <property type="entry name" value="Multifunctional_regulatory"/>
</dbReference>
<gene>
    <name evidence="6" type="ORF">EVOR1521_LOCUS20432</name>
</gene>
<dbReference type="PROSITE" id="PS50076">
    <property type="entry name" value="DNAJ_2"/>
    <property type="match status" value="1"/>
</dbReference>
<proteinExistence type="predicted"/>
<feature type="region of interest" description="Disordered" evidence="4">
    <location>
        <begin position="420"/>
        <end position="511"/>
    </location>
</feature>
<dbReference type="Proteomes" id="UP001178507">
    <property type="component" value="Unassembled WGS sequence"/>
</dbReference>
<protein>
    <recommendedName>
        <fullName evidence="5">J domain-containing protein</fullName>
    </recommendedName>
</protein>
<dbReference type="InterPro" id="IPR002110">
    <property type="entry name" value="Ankyrin_rpt"/>
</dbReference>
<feature type="region of interest" description="Disordered" evidence="4">
    <location>
        <begin position="604"/>
        <end position="638"/>
    </location>
</feature>
<feature type="compositionally biased region" description="Basic and acidic residues" evidence="4">
    <location>
        <begin position="467"/>
        <end position="484"/>
    </location>
</feature>
<keyword evidence="1" id="KW-0677">Repeat</keyword>
<reference evidence="6" key="1">
    <citation type="submission" date="2023-08" db="EMBL/GenBank/DDBJ databases">
        <authorList>
            <person name="Chen Y."/>
            <person name="Shah S."/>
            <person name="Dougan E. K."/>
            <person name="Thang M."/>
            <person name="Chan C."/>
        </authorList>
    </citation>
    <scope>NUCLEOTIDE SEQUENCE</scope>
</reference>
<feature type="compositionally biased region" description="Basic and acidic residues" evidence="4">
    <location>
        <begin position="493"/>
        <end position="503"/>
    </location>
</feature>
<dbReference type="InterPro" id="IPR036869">
    <property type="entry name" value="J_dom_sf"/>
</dbReference>
<dbReference type="PANTHER" id="PTHR24189:SF50">
    <property type="entry name" value="ANKYRIN REPEAT AND SOCS BOX PROTEIN 2"/>
    <property type="match status" value="1"/>
</dbReference>
<dbReference type="Pfam" id="PF12796">
    <property type="entry name" value="Ank_2"/>
    <property type="match status" value="2"/>
</dbReference>
<feature type="repeat" description="ANK" evidence="3">
    <location>
        <begin position="312"/>
        <end position="344"/>
    </location>
</feature>
<keyword evidence="7" id="KW-1185">Reference proteome</keyword>
<feature type="region of interest" description="Disordered" evidence="4">
    <location>
        <begin position="528"/>
        <end position="561"/>
    </location>
</feature>
<evidence type="ECO:0000259" key="5">
    <source>
        <dbReference type="PROSITE" id="PS50076"/>
    </source>
</evidence>
<evidence type="ECO:0000256" key="1">
    <source>
        <dbReference type="ARBA" id="ARBA00022737"/>
    </source>
</evidence>
<feature type="repeat" description="ANK" evidence="3">
    <location>
        <begin position="232"/>
        <end position="268"/>
    </location>
</feature>
<evidence type="ECO:0000313" key="6">
    <source>
        <dbReference type="EMBL" id="CAJ1396159.1"/>
    </source>
</evidence>
<dbReference type="SMART" id="SM00271">
    <property type="entry name" value="DnaJ"/>
    <property type="match status" value="1"/>
</dbReference>
<dbReference type="AlphaFoldDB" id="A0AA36J0C7"/>
<dbReference type="InterPro" id="IPR036770">
    <property type="entry name" value="Ankyrin_rpt-contain_sf"/>
</dbReference>
<feature type="repeat" description="ANK" evidence="3">
    <location>
        <begin position="127"/>
        <end position="159"/>
    </location>
</feature>
<evidence type="ECO:0000256" key="2">
    <source>
        <dbReference type="ARBA" id="ARBA00023043"/>
    </source>
</evidence>
<dbReference type="PRINTS" id="PR00625">
    <property type="entry name" value="JDOMAIN"/>
</dbReference>
<evidence type="ECO:0000313" key="7">
    <source>
        <dbReference type="Proteomes" id="UP001178507"/>
    </source>
</evidence>